<dbReference type="PANTHER" id="PTHR45953">
    <property type="entry name" value="IDURONATE 2-SULFATASE"/>
    <property type="match status" value="1"/>
</dbReference>
<evidence type="ECO:0000256" key="1">
    <source>
        <dbReference type="ARBA" id="ARBA00022723"/>
    </source>
</evidence>
<evidence type="ECO:0000313" key="4">
    <source>
        <dbReference type="EMBL" id="RZT99894.1"/>
    </source>
</evidence>
<sequence>MKAVFVLFDSLNRHALSCYGASDIVTPNFDRLAARAVTFDSHFVGSLPCLPARRDIQTGRLNFLHRGWGPLEPFDHSLANMLRDSGVYSHLITDHYHYFEDGGAGFHGRYSSWEFIRGQEKDKWRPALKPDTERLSKRYHEKMQDFSCDINAKLPYFVNRQYLEQRGDFPLAQCFESAGEFLDAYHAEDSWFLHLECFDPHEPFFAPERFLQAFPEALSGKIFDWPSYGRLDIEPELLQKLRANYHALVLACDHYLGNLLDQFDRLDLWKDTWLILSTDHGLLLGEKEYLGKNRPPFFNEVAHIPLMIAAPDDSGIKTRREPALTQTIDLMPTILDIFDKPIPAEVTGHTLLPLMRTGTSVHSAGADCPGAIYGQFGAAINYTDGRYTYFLYPEVPFETNLYQYTLMPAHMRTFFEAEEFSGAALVEPLAFTQGFPVMKLPVLAQSKGNMTRRYPLLEASTVLYDLQNDPQQRHPIKDPDIEQRIRKDIAAHLHANHAPHEMFVRYGLANDIEITEAA</sequence>
<dbReference type="Gene3D" id="3.40.720.10">
    <property type="entry name" value="Alkaline Phosphatase, subunit A"/>
    <property type="match status" value="1"/>
</dbReference>
<name>A0A4Q7VU18_9BURK</name>
<dbReference type="OrthoDB" id="9803751at2"/>
<dbReference type="GO" id="GO:0046872">
    <property type="term" value="F:metal ion binding"/>
    <property type="evidence" value="ECO:0007669"/>
    <property type="project" value="UniProtKB-KW"/>
</dbReference>
<dbReference type="PANTHER" id="PTHR45953:SF1">
    <property type="entry name" value="IDURONATE 2-SULFATASE"/>
    <property type="match status" value="1"/>
</dbReference>
<dbReference type="Pfam" id="PF00884">
    <property type="entry name" value="Sulfatase"/>
    <property type="match status" value="1"/>
</dbReference>
<keyword evidence="1" id="KW-0479">Metal-binding</keyword>
<reference evidence="4 5" key="1">
    <citation type="submission" date="2019-02" db="EMBL/GenBank/DDBJ databases">
        <title>Genomic Encyclopedia of Type Strains, Phase IV (KMG-IV): sequencing the most valuable type-strain genomes for metagenomic binning, comparative biology and taxonomic classification.</title>
        <authorList>
            <person name="Goeker M."/>
        </authorList>
    </citation>
    <scope>NUCLEOTIDE SEQUENCE [LARGE SCALE GENOMIC DNA]</scope>
    <source>
        <strain evidence="4 5">DSM 23814</strain>
    </source>
</reference>
<dbReference type="AlphaFoldDB" id="A0A4Q7VU18"/>
<dbReference type="RefSeq" id="WP_130303707.1">
    <property type="nucleotide sequence ID" value="NZ_SHKO01000001.1"/>
</dbReference>
<dbReference type="InterPro" id="IPR017850">
    <property type="entry name" value="Alkaline_phosphatase_core_sf"/>
</dbReference>
<evidence type="ECO:0000259" key="3">
    <source>
        <dbReference type="Pfam" id="PF00884"/>
    </source>
</evidence>
<evidence type="ECO:0000313" key="5">
    <source>
        <dbReference type="Proteomes" id="UP000293398"/>
    </source>
</evidence>
<dbReference type="InterPro" id="IPR000917">
    <property type="entry name" value="Sulfatase_N"/>
</dbReference>
<organism evidence="4 5">
    <name type="scientific">Advenella incenata</name>
    <dbReference type="NCBI Taxonomy" id="267800"/>
    <lineage>
        <taxon>Bacteria</taxon>
        <taxon>Pseudomonadati</taxon>
        <taxon>Pseudomonadota</taxon>
        <taxon>Betaproteobacteria</taxon>
        <taxon>Burkholderiales</taxon>
        <taxon>Alcaligenaceae</taxon>
    </lineage>
</organism>
<gene>
    <name evidence="4" type="ORF">EV681_1690</name>
</gene>
<evidence type="ECO:0000256" key="2">
    <source>
        <dbReference type="ARBA" id="ARBA00022801"/>
    </source>
</evidence>
<dbReference type="GO" id="GO:0005737">
    <property type="term" value="C:cytoplasm"/>
    <property type="evidence" value="ECO:0007669"/>
    <property type="project" value="TreeGrafter"/>
</dbReference>
<feature type="domain" description="Sulfatase N-terminal" evidence="3">
    <location>
        <begin position="4"/>
        <end position="339"/>
    </location>
</feature>
<keyword evidence="5" id="KW-1185">Reference proteome</keyword>
<dbReference type="SUPFAM" id="SSF53649">
    <property type="entry name" value="Alkaline phosphatase-like"/>
    <property type="match status" value="1"/>
</dbReference>
<keyword evidence="2" id="KW-0378">Hydrolase</keyword>
<dbReference type="Proteomes" id="UP000293398">
    <property type="component" value="Unassembled WGS sequence"/>
</dbReference>
<protein>
    <submittedName>
        <fullName evidence="4">Arylsulfatase A-like enzyme</fullName>
    </submittedName>
</protein>
<accession>A0A4Q7VU18</accession>
<comment type="caution">
    <text evidence="4">The sequence shown here is derived from an EMBL/GenBank/DDBJ whole genome shotgun (WGS) entry which is preliminary data.</text>
</comment>
<dbReference type="EMBL" id="SHKO01000001">
    <property type="protein sequence ID" value="RZT99894.1"/>
    <property type="molecule type" value="Genomic_DNA"/>
</dbReference>
<dbReference type="GO" id="GO:0008484">
    <property type="term" value="F:sulfuric ester hydrolase activity"/>
    <property type="evidence" value="ECO:0007669"/>
    <property type="project" value="TreeGrafter"/>
</dbReference>
<proteinExistence type="predicted"/>
<dbReference type="CDD" id="cd16148">
    <property type="entry name" value="sulfatase_like"/>
    <property type="match status" value="1"/>
</dbReference>